<evidence type="ECO:0000256" key="1">
    <source>
        <dbReference type="ARBA" id="ARBA00012513"/>
    </source>
</evidence>
<dbReference type="GO" id="GO:0004674">
    <property type="term" value="F:protein serine/threonine kinase activity"/>
    <property type="evidence" value="ECO:0007669"/>
    <property type="project" value="UniProtKB-KW"/>
</dbReference>
<keyword evidence="4" id="KW-0547">Nucleotide-binding</keyword>
<evidence type="ECO:0000313" key="11">
    <source>
        <dbReference type="EMBL" id="RVX38323.1"/>
    </source>
</evidence>
<dbReference type="Gene3D" id="1.25.40.10">
    <property type="entry name" value="Tetratricopeptide repeat domain"/>
    <property type="match status" value="1"/>
</dbReference>
<dbReference type="GO" id="GO:0005524">
    <property type="term" value="F:ATP binding"/>
    <property type="evidence" value="ECO:0007669"/>
    <property type="project" value="UniProtKB-KW"/>
</dbReference>
<comment type="catalytic activity">
    <reaction evidence="8">
        <text>L-seryl-[protein] + ATP = O-phospho-L-seryl-[protein] + ADP + H(+)</text>
        <dbReference type="Rhea" id="RHEA:17989"/>
        <dbReference type="Rhea" id="RHEA-COMP:9863"/>
        <dbReference type="Rhea" id="RHEA-COMP:11604"/>
        <dbReference type="ChEBI" id="CHEBI:15378"/>
        <dbReference type="ChEBI" id="CHEBI:29999"/>
        <dbReference type="ChEBI" id="CHEBI:30616"/>
        <dbReference type="ChEBI" id="CHEBI:83421"/>
        <dbReference type="ChEBI" id="CHEBI:456216"/>
        <dbReference type="EC" id="2.7.11.1"/>
    </reaction>
</comment>
<dbReference type="PROSITE" id="PS50011">
    <property type="entry name" value="PROTEIN_KINASE_DOM"/>
    <property type="match status" value="1"/>
</dbReference>
<accession>A0A438LYF4</accession>
<comment type="caution">
    <text evidence="11">The sequence shown here is derived from an EMBL/GenBank/DDBJ whole genome shotgun (WGS) entry which is preliminary data.</text>
</comment>
<comment type="catalytic activity">
    <reaction evidence="7">
        <text>L-threonyl-[protein] + ATP = O-phospho-L-threonyl-[protein] + ADP + H(+)</text>
        <dbReference type="Rhea" id="RHEA:46608"/>
        <dbReference type="Rhea" id="RHEA-COMP:11060"/>
        <dbReference type="Rhea" id="RHEA-COMP:11605"/>
        <dbReference type="ChEBI" id="CHEBI:15378"/>
        <dbReference type="ChEBI" id="CHEBI:30013"/>
        <dbReference type="ChEBI" id="CHEBI:30616"/>
        <dbReference type="ChEBI" id="CHEBI:61977"/>
        <dbReference type="ChEBI" id="CHEBI:456216"/>
        <dbReference type="EC" id="2.7.11.1"/>
    </reaction>
</comment>
<dbReference type="CDD" id="cd14014">
    <property type="entry name" value="STKc_PknB_like"/>
    <property type="match status" value="1"/>
</dbReference>
<reference evidence="11 12" key="1">
    <citation type="submission" date="2019-01" db="EMBL/GenBank/DDBJ databases">
        <title>Sequencing the genomes of 1000 actinobacteria strains.</title>
        <authorList>
            <person name="Klenk H.-P."/>
        </authorList>
    </citation>
    <scope>NUCLEOTIDE SEQUENCE [LARGE SCALE GENOMIC DNA]</scope>
    <source>
        <strain evidence="11 12">DSM 43925</strain>
    </source>
</reference>
<keyword evidence="2" id="KW-0723">Serine/threonine-protein kinase</keyword>
<evidence type="ECO:0000259" key="10">
    <source>
        <dbReference type="PROSITE" id="PS50011"/>
    </source>
</evidence>
<dbReference type="Pfam" id="PF00069">
    <property type="entry name" value="Pkinase"/>
    <property type="match status" value="1"/>
</dbReference>
<dbReference type="Gene3D" id="3.30.200.20">
    <property type="entry name" value="Phosphorylase Kinase, domain 1"/>
    <property type="match status" value="1"/>
</dbReference>
<evidence type="ECO:0000256" key="4">
    <source>
        <dbReference type="ARBA" id="ARBA00022741"/>
    </source>
</evidence>
<dbReference type="AlphaFoldDB" id="A0A438LYF4"/>
<dbReference type="Proteomes" id="UP000284824">
    <property type="component" value="Unassembled WGS sequence"/>
</dbReference>
<evidence type="ECO:0000256" key="7">
    <source>
        <dbReference type="ARBA" id="ARBA00047899"/>
    </source>
</evidence>
<feature type="region of interest" description="Disordered" evidence="9">
    <location>
        <begin position="26"/>
        <end position="62"/>
    </location>
</feature>
<dbReference type="PANTHER" id="PTHR24363">
    <property type="entry name" value="SERINE/THREONINE PROTEIN KINASE"/>
    <property type="match status" value="1"/>
</dbReference>
<dbReference type="InterPro" id="IPR011990">
    <property type="entry name" value="TPR-like_helical_dom_sf"/>
</dbReference>
<dbReference type="SUPFAM" id="SSF56112">
    <property type="entry name" value="Protein kinase-like (PK-like)"/>
    <property type="match status" value="1"/>
</dbReference>
<feature type="compositionally biased region" description="Low complexity" evidence="9">
    <location>
        <begin position="33"/>
        <end position="62"/>
    </location>
</feature>
<evidence type="ECO:0000256" key="5">
    <source>
        <dbReference type="ARBA" id="ARBA00022777"/>
    </source>
</evidence>
<keyword evidence="5 11" id="KW-0418">Kinase</keyword>
<keyword evidence="3" id="KW-0808">Transferase</keyword>
<dbReference type="InterPro" id="IPR031634">
    <property type="entry name" value="PknG_rubred"/>
</dbReference>
<name>A0A438LYF4_9ACTN</name>
<dbReference type="Pfam" id="PF16919">
    <property type="entry name" value="PknG_rubred"/>
    <property type="match status" value="1"/>
</dbReference>
<dbReference type="EC" id="2.7.11.1" evidence="1"/>
<evidence type="ECO:0000256" key="3">
    <source>
        <dbReference type="ARBA" id="ARBA00022679"/>
    </source>
</evidence>
<evidence type="ECO:0000256" key="8">
    <source>
        <dbReference type="ARBA" id="ARBA00048679"/>
    </source>
</evidence>
<dbReference type="InterPro" id="IPR011009">
    <property type="entry name" value="Kinase-like_dom_sf"/>
</dbReference>
<dbReference type="OrthoDB" id="137117at2"/>
<organism evidence="11 12">
    <name type="scientific">Nonomuraea polychroma</name>
    <dbReference type="NCBI Taxonomy" id="46176"/>
    <lineage>
        <taxon>Bacteria</taxon>
        <taxon>Bacillati</taxon>
        <taxon>Actinomycetota</taxon>
        <taxon>Actinomycetes</taxon>
        <taxon>Streptosporangiales</taxon>
        <taxon>Streptosporangiaceae</taxon>
        <taxon>Nonomuraea</taxon>
    </lineage>
</organism>
<protein>
    <recommendedName>
        <fullName evidence="1">non-specific serine/threonine protein kinase</fullName>
        <ecNumber evidence="1">2.7.11.1</ecNumber>
    </recommendedName>
</protein>
<dbReference type="PANTHER" id="PTHR24363:SF0">
    <property type="entry name" value="SERINE_THREONINE KINASE LIKE DOMAIN CONTAINING 1"/>
    <property type="match status" value="1"/>
</dbReference>
<evidence type="ECO:0000256" key="9">
    <source>
        <dbReference type="SAM" id="MobiDB-lite"/>
    </source>
</evidence>
<evidence type="ECO:0000256" key="6">
    <source>
        <dbReference type="ARBA" id="ARBA00022840"/>
    </source>
</evidence>
<dbReference type="SUPFAM" id="SSF48452">
    <property type="entry name" value="TPR-like"/>
    <property type="match status" value="1"/>
</dbReference>
<dbReference type="Pfam" id="PF16918">
    <property type="entry name" value="PknG_TPR"/>
    <property type="match status" value="1"/>
</dbReference>
<dbReference type="InterPro" id="IPR031636">
    <property type="entry name" value="PknG_TPR"/>
</dbReference>
<dbReference type="Gene3D" id="1.10.510.10">
    <property type="entry name" value="Transferase(Phosphotransferase) domain 1"/>
    <property type="match status" value="1"/>
</dbReference>
<keyword evidence="6" id="KW-0067">ATP-binding</keyword>
<gene>
    <name evidence="11" type="ORF">EDD27_0618</name>
</gene>
<keyword evidence="12" id="KW-1185">Reference proteome</keyword>
<evidence type="ECO:0000256" key="2">
    <source>
        <dbReference type="ARBA" id="ARBA00022527"/>
    </source>
</evidence>
<dbReference type="RefSeq" id="WP_127930969.1">
    <property type="nucleotide sequence ID" value="NZ_SAUN01000001.1"/>
</dbReference>
<dbReference type="SMART" id="SM00220">
    <property type="entry name" value="S_TKc"/>
    <property type="match status" value="1"/>
</dbReference>
<feature type="domain" description="Protein kinase" evidence="10">
    <location>
        <begin position="143"/>
        <end position="444"/>
    </location>
</feature>
<evidence type="ECO:0000313" key="12">
    <source>
        <dbReference type="Proteomes" id="UP000284824"/>
    </source>
</evidence>
<sequence>MSRCAQPGCTGTIDEGYCDLCGTAESSPAPPASFRTQPSSPQTSPVSRPTSGPTSSSGRSRAGVLATIADLPSVPYRDPATAVMTDPEVPEDKRFCANPDCGKPVGRSREGRPGLTDGFCPHCRTLFSFTPKLDKDDLVAGQYRVLGCLAHGGLGWIYLAADEYLDGRWVVLKGLLNTNDAEALAAAEAERKVLTTVDHPNIVKVFNFQRSAGLGYIVMEYVGGQSLHELRRQGPLPLRETLIYGREILQAFGYLHEAGLVYCDLKPANVIRVGKGLKLIDLGAVQPLGSPPGTSWATRGYHAPELETHPSSVTSDLYTVARTLAVLAIPGFSPVANGVAAPLPQDCGHPSFTRLLRRATAAHPADRFQSAWEMEEQLLGVLREVCAEEEGVPYPNPSTLFGPERGAVGTALSEEDDQVLEPLDPGVAARRLPVPLVDPADPAAGVLAGLLGSDGKQLLDQLDAMPPTPETELMRARLLAEYGATEAPIALERLAAQLPGDWRVTWYRGVLALATGQADAAASMFDACVSMLPGELPPKLALAFALECAGQQAAASWYEIVWRTDHGCVSAAFGLARTGRMAVLDEVPATSSYRMAAQMALAASAVRRPDPSTMEPGDLVAAAGRLASLADLDSRRRDLLTAELLHGGLAWLETNAPPPDLELAGARFTEPGLRRQLEAIYRRLAVVAASRQERHALIDQANAVRPRTWV</sequence>
<dbReference type="InterPro" id="IPR000719">
    <property type="entry name" value="Prot_kinase_dom"/>
</dbReference>
<proteinExistence type="predicted"/>
<dbReference type="EMBL" id="SAUN01000001">
    <property type="protein sequence ID" value="RVX38323.1"/>
    <property type="molecule type" value="Genomic_DNA"/>
</dbReference>